<feature type="binding site" description="in other chain" evidence="8">
    <location>
        <position position="224"/>
    </location>
    <ligand>
        <name>IMP</name>
        <dbReference type="ChEBI" id="CHEBI:58053"/>
        <note>ligand shared between dimeric partners</note>
    </ligand>
</feature>
<dbReference type="GO" id="GO:0044208">
    <property type="term" value="P:'de novo' AMP biosynthetic process"/>
    <property type="evidence" value="ECO:0007669"/>
    <property type="project" value="UniProtKB-UniRule"/>
</dbReference>
<dbReference type="FunFam" id="3.90.170.10:FF:000001">
    <property type="entry name" value="Adenylosuccinate synthetase"/>
    <property type="match status" value="1"/>
</dbReference>
<evidence type="ECO:0000313" key="12">
    <source>
        <dbReference type="Proteomes" id="UP000177230"/>
    </source>
</evidence>
<dbReference type="GO" id="GO:0046040">
    <property type="term" value="P:IMP metabolic process"/>
    <property type="evidence" value="ECO:0007669"/>
    <property type="project" value="TreeGrafter"/>
</dbReference>
<dbReference type="CDD" id="cd03108">
    <property type="entry name" value="AdSS"/>
    <property type="match status" value="1"/>
</dbReference>
<dbReference type="UniPathway" id="UPA00075">
    <property type="reaction ID" value="UER00335"/>
</dbReference>
<keyword evidence="4 8" id="KW-0547">Nucleotide-binding</keyword>
<dbReference type="GO" id="GO:0005525">
    <property type="term" value="F:GTP binding"/>
    <property type="evidence" value="ECO:0007669"/>
    <property type="project" value="UniProtKB-UniRule"/>
</dbReference>
<dbReference type="GO" id="GO:0004019">
    <property type="term" value="F:adenylosuccinate synthase activity"/>
    <property type="evidence" value="ECO:0007669"/>
    <property type="project" value="UniProtKB-UniRule"/>
</dbReference>
<comment type="similarity">
    <text evidence="8 10">Belongs to the adenylosuccinate synthetase family.</text>
</comment>
<evidence type="ECO:0000313" key="11">
    <source>
        <dbReference type="EMBL" id="OGF08391.1"/>
    </source>
</evidence>
<dbReference type="NCBIfam" id="TIGR00184">
    <property type="entry name" value="purA"/>
    <property type="match status" value="1"/>
</dbReference>
<evidence type="ECO:0000256" key="2">
    <source>
        <dbReference type="ARBA" id="ARBA00022598"/>
    </source>
</evidence>
<protein>
    <recommendedName>
        <fullName evidence="8 10">Adenylosuccinate synthetase</fullName>
        <shortName evidence="8">AMPSase</shortName>
        <shortName evidence="8">AdSS</shortName>
        <ecNumber evidence="8 10">6.3.4.4</ecNumber>
    </recommendedName>
    <alternativeName>
        <fullName evidence="8">IMP--aspartate ligase</fullName>
    </alternativeName>
</protein>
<feature type="binding site" description="in other chain" evidence="8">
    <location>
        <begin position="14"/>
        <end position="17"/>
    </location>
    <ligand>
        <name>IMP</name>
        <dbReference type="ChEBI" id="CHEBI:58053"/>
        <note>ligand shared between dimeric partners</note>
    </ligand>
</feature>
<comment type="cofactor">
    <cofactor evidence="8">
        <name>Mg(2+)</name>
        <dbReference type="ChEBI" id="CHEBI:18420"/>
    </cofactor>
    <text evidence="8">Binds 1 Mg(2+) ion per subunit.</text>
</comment>
<feature type="binding site" evidence="8">
    <location>
        <begin position="13"/>
        <end position="19"/>
    </location>
    <ligand>
        <name>GTP</name>
        <dbReference type="ChEBI" id="CHEBI:37565"/>
    </ligand>
</feature>
<dbReference type="InterPro" id="IPR042111">
    <property type="entry name" value="Adenylosuccinate_synth_dom3"/>
</dbReference>
<dbReference type="PROSITE" id="PS00513">
    <property type="entry name" value="ADENYLOSUCCIN_SYN_2"/>
    <property type="match status" value="1"/>
</dbReference>
<dbReference type="EC" id="6.3.4.4" evidence="8 10"/>
<evidence type="ECO:0000256" key="4">
    <source>
        <dbReference type="ARBA" id="ARBA00022741"/>
    </source>
</evidence>
<dbReference type="Pfam" id="PF00709">
    <property type="entry name" value="Adenylsucc_synt"/>
    <property type="match status" value="1"/>
</dbReference>
<comment type="caution">
    <text evidence="11">The sequence shown here is derived from an EMBL/GenBank/DDBJ whole genome shotgun (WGS) entry which is preliminary data.</text>
</comment>
<dbReference type="Gene3D" id="3.90.170.10">
    <property type="entry name" value="Adenylosuccinate Synthetase, subunit A, domain 3"/>
    <property type="match status" value="1"/>
</dbReference>
<dbReference type="InterPro" id="IPR042110">
    <property type="entry name" value="Adenylosuccinate_synth_dom2"/>
</dbReference>
<keyword evidence="2 8" id="KW-0436">Ligase</keyword>
<evidence type="ECO:0000256" key="10">
    <source>
        <dbReference type="RuleBase" id="RU000520"/>
    </source>
</evidence>
<keyword evidence="8" id="KW-0963">Cytoplasm</keyword>
<dbReference type="PANTHER" id="PTHR11846:SF0">
    <property type="entry name" value="ADENYLOSUCCINATE SYNTHETASE"/>
    <property type="match status" value="1"/>
</dbReference>
<evidence type="ECO:0000256" key="6">
    <source>
        <dbReference type="ARBA" id="ARBA00022842"/>
    </source>
</evidence>
<dbReference type="Proteomes" id="UP000177230">
    <property type="component" value="Unassembled WGS sequence"/>
</dbReference>
<feature type="active site" description="Proton donor" evidence="8">
    <location>
        <position position="42"/>
    </location>
</feature>
<dbReference type="PANTHER" id="PTHR11846">
    <property type="entry name" value="ADENYLOSUCCINATE SYNTHETASE"/>
    <property type="match status" value="1"/>
</dbReference>
<feature type="binding site" evidence="8">
    <location>
        <begin position="300"/>
        <end position="306"/>
    </location>
    <ligand>
        <name>substrate</name>
    </ligand>
</feature>
<reference evidence="11 12" key="1">
    <citation type="journal article" date="2016" name="Nat. Commun.">
        <title>Thousands of microbial genomes shed light on interconnected biogeochemical processes in an aquifer system.</title>
        <authorList>
            <person name="Anantharaman K."/>
            <person name="Brown C.T."/>
            <person name="Hug L.A."/>
            <person name="Sharon I."/>
            <person name="Castelle C.J."/>
            <person name="Probst A.J."/>
            <person name="Thomas B.C."/>
            <person name="Singh A."/>
            <person name="Wilkins M.J."/>
            <person name="Karaoz U."/>
            <person name="Brodie E.L."/>
            <person name="Williams K.H."/>
            <person name="Hubbard S.S."/>
            <person name="Banfield J.F."/>
        </authorList>
    </citation>
    <scope>NUCLEOTIDE SEQUENCE [LARGE SCALE GENOMIC DNA]</scope>
</reference>
<comment type="pathway">
    <text evidence="8 10">Purine metabolism; AMP biosynthesis via de novo pathway; AMP from IMP: step 1/2.</text>
</comment>
<feature type="binding site" evidence="8">
    <location>
        <begin position="41"/>
        <end position="43"/>
    </location>
    <ligand>
        <name>GTP</name>
        <dbReference type="ChEBI" id="CHEBI:37565"/>
    </ligand>
</feature>
<feature type="binding site" description="in other chain" evidence="8">
    <location>
        <position position="129"/>
    </location>
    <ligand>
        <name>IMP</name>
        <dbReference type="ChEBI" id="CHEBI:58053"/>
        <note>ligand shared between dimeric partners</note>
    </ligand>
</feature>
<dbReference type="NCBIfam" id="NF002223">
    <property type="entry name" value="PRK01117.1"/>
    <property type="match status" value="1"/>
</dbReference>
<dbReference type="FunFam" id="1.10.300.10:FF:000001">
    <property type="entry name" value="Adenylosuccinate synthetase"/>
    <property type="match status" value="1"/>
</dbReference>
<feature type="binding site" description="in other chain" evidence="8">
    <location>
        <begin position="39"/>
        <end position="42"/>
    </location>
    <ligand>
        <name>IMP</name>
        <dbReference type="ChEBI" id="CHEBI:58053"/>
        <note>ligand shared between dimeric partners</note>
    </ligand>
</feature>
<feature type="binding site" evidence="8">
    <location>
        <position position="14"/>
    </location>
    <ligand>
        <name>Mg(2+)</name>
        <dbReference type="ChEBI" id="CHEBI:18420"/>
    </ligand>
</feature>
<keyword evidence="5 8" id="KW-0658">Purine biosynthesis</keyword>
<proteinExistence type="inferred from homology"/>
<evidence type="ECO:0000256" key="1">
    <source>
        <dbReference type="ARBA" id="ARBA00011738"/>
    </source>
</evidence>
<dbReference type="GO" id="GO:0005737">
    <property type="term" value="C:cytoplasm"/>
    <property type="evidence" value="ECO:0007669"/>
    <property type="project" value="UniProtKB-SubCell"/>
</dbReference>
<evidence type="ECO:0000256" key="7">
    <source>
        <dbReference type="ARBA" id="ARBA00023134"/>
    </source>
</evidence>
<dbReference type="InterPro" id="IPR018220">
    <property type="entry name" value="Adenylosuccin_syn_GTP-bd"/>
</dbReference>
<feature type="binding site" evidence="8">
    <location>
        <position position="143"/>
    </location>
    <ligand>
        <name>IMP</name>
        <dbReference type="ChEBI" id="CHEBI:58053"/>
        <note>ligand shared between dimeric partners</note>
    </ligand>
</feature>
<organism evidence="11 12">
    <name type="scientific">Candidatus Edwardsbacteria bacterium GWF2_54_11</name>
    <dbReference type="NCBI Taxonomy" id="1817851"/>
    <lineage>
        <taxon>Bacteria</taxon>
        <taxon>Candidatus Edwardsiibacteriota</taxon>
    </lineage>
</organism>
<dbReference type="EMBL" id="MFFM01000047">
    <property type="protein sequence ID" value="OGF08391.1"/>
    <property type="molecule type" value="Genomic_DNA"/>
</dbReference>
<comment type="subunit">
    <text evidence="1 8">Homodimer.</text>
</comment>
<evidence type="ECO:0000256" key="3">
    <source>
        <dbReference type="ARBA" id="ARBA00022723"/>
    </source>
</evidence>
<evidence type="ECO:0000256" key="5">
    <source>
        <dbReference type="ARBA" id="ARBA00022755"/>
    </source>
</evidence>
<keyword evidence="6 8" id="KW-0460">Magnesium</keyword>
<gene>
    <name evidence="8" type="primary">purA</name>
    <name evidence="11" type="ORF">A2024_06675</name>
</gene>
<evidence type="ECO:0000256" key="9">
    <source>
        <dbReference type="PROSITE-ProRule" id="PRU10134"/>
    </source>
</evidence>
<dbReference type="Gene3D" id="3.40.440.10">
    <property type="entry name" value="Adenylosuccinate Synthetase, subunit A, domain 1"/>
    <property type="match status" value="1"/>
</dbReference>
<keyword evidence="7 8" id="KW-0342">GTP-binding</keyword>
<dbReference type="InterPro" id="IPR027417">
    <property type="entry name" value="P-loop_NTPase"/>
</dbReference>
<dbReference type="InterPro" id="IPR001114">
    <property type="entry name" value="Adenylosuccinate_synthetase"/>
</dbReference>
<feature type="binding site" description="in other chain" evidence="8">
    <location>
        <position position="304"/>
    </location>
    <ligand>
        <name>IMP</name>
        <dbReference type="ChEBI" id="CHEBI:58053"/>
        <note>ligand shared between dimeric partners</note>
    </ligand>
</feature>
<dbReference type="InterPro" id="IPR042109">
    <property type="entry name" value="Adenylosuccinate_synth_dom1"/>
</dbReference>
<feature type="binding site" description="in other chain" evidence="8">
    <location>
        <position position="239"/>
    </location>
    <ligand>
        <name>IMP</name>
        <dbReference type="ChEBI" id="CHEBI:58053"/>
        <note>ligand shared between dimeric partners</note>
    </ligand>
</feature>
<dbReference type="PROSITE" id="PS01266">
    <property type="entry name" value="ADENYLOSUCCIN_SYN_1"/>
    <property type="match status" value="1"/>
</dbReference>
<dbReference type="AlphaFoldDB" id="A0A1F5R389"/>
<accession>A0A1F5R389</accession>
<keyword evidence="3 8" id="KW-0479">Metal-binding</keyword>
<dbReference type="InterPro" id="IPR033128">
    <property type="entry name" value="Adenylosuccin_syn_Lys_AS"/>
</dbReference>
<dbReference type="HAMAP" id="MF_00011">
    <property type="entry name" value="Adenylosucc_synth"/>
    <property type="match status" value="1"/>
</dbReference>
<evidence type="ECO:0000256" key="8">
    <source>
        <dbReference type="HAMAP-Rule" id="MF_00011"/>
    </source>
</evidence>
<dbReference type="Gene3D" id="1.10.300.10">
    <property type="entry name" value="Adenylosuccinate Synthetase, subunit A, domain 2"/>
    <property type="match status" value="1"/>
</dbReference>
<feature type="active site" description="Proton acceptor" evidence="8">
    <location>
        <position position="14"/>
    </location>
</feature>
<dbReference type="GO" id="GO:0000287">
    <property type="term" value="F:magnesium ion binding"/>
    <property type="evidence" value="ECO:0007669"/>
    <property type="project" value="UniProtKB-UniRule"/>
</dbReference>
<name>A0A1F5R389_9BACT</name>
<comment type="function">
    <text evidence="8">Plays an important role in the de novo pathway of purine nucleotide biosynthesis. Catalyzes the first committed step in the biosynthesis of AMP from IMP.</text>
</comment>
<dbReference type="SMART" id="SM00788">
    <property type="entry name" value="Adenylsucc_synt"/>
    <property type="match status" value="1"/>
</dbReference>
<comment type="subcellular location">
    <subcellularLocation>
        <location evidence="8">Cytoplasm</location>
    </subcellularLocation>
</comment>
<feature type="binding site" evidence="8">
    <location>
        <begin position="411"/>
        <end position="413"/>
    </location>
    <ligand>
        <name>GTP</name>
        <dbReference type="ChEBI" id="CHEBI:37565"/>
    </ligand>
</feature>
<sequence length="423" mass="45947">MKKNTVVIGAQWGDEGKGKIVDLLARQADAVARFQGGANAGHTVKANGREFVLHLLPSGIVHPKKLCFIGNGVVLDPQSLMEEIAQVRSQGIKVEGRLKISPLCNLTMPYHKMLDRARESQGPGAIGTTGRGIGPSYIDKVGRLGIRLGDLLQFDAFAHKLKENLKEKNFLLKNYYRASPASYDAIIREYRKYPALLKPYLADVSLLLNQLMASGKKVLFEGAQGTFLDIDFGTYPFVTSSSTISGGACTGLGIGPAGVGSVLLVAKAYTTRVGNGPFPAEFDPRMADFIRRKAGDEFGRTTGRPRRCGWFDAVMIKRAVQVNGADQMAVTKLDVLDGIKKLKIATSYGIKGGGYPWTTEELARCRVRYITLPGWDQPTGGVRSYAKLPANAKRYLQTIEKLTGAKISIVSVGPDREATILRA</sequence>
<comment type="catalytic activity">
    <reaction evidence="8 10">
        <text>IMP + L-aspartate + GTP = N(6)-(1,2-dicarboxyethyl)-AMP + GDP + phosphate + 2 H(+)</text>
        <dbReference type="Rhea" id="RHEA:15753"/>
        <dbReference type="ChEBI" id="CHEBI:15378"/>
        <dbReference type="ChEBI" id="CHEBI:29991"/>
        <dbReference type="ChEBI" id="CHEBI:37565"/>
        <dbReference type="ChEBI" id="CHEBI:43474"/>
        <dbReference type="ChEBI" id="CHEBI:57567"/>
        <dbReference type="ChEBI" id="CHEBI:58053"/>
        <dbReference type="ChEBI" id="CHEBI:58189"/>
        <dbReference type="EC" id="6.3.4.4"/>
    </reaction>
</comment>
<feature type="binding site" evidence="8">
    <location>
        <begin position="332"/>
        <end position="334"/>
    </location>
    <ligand>
        <name>GTP</name>
        <dbReference type="ChEBI" id="CHEBI:37565"/>
    </ligand>
</feature>
<feature type="active site" evidence="9">
    <location>
        <position position="140"/>
    </location>
</feature>
<feature type="binding site" evidence="8">
    <location>
        <position position="306"/>
    </location>
    <ligand>
        <name>GTP</name>
        <dbReference type="ChEBI" id="CHEBI:37565"/>
    </ligand>
</feature>
<dbReference type="SUPFAM" id="SSF52540">
    <property type="entry name" value="P-loop containing nucleoside triphosphate hydrolases"/>
    <property type="match status" value="1"/>
</dbReference>
<feature type="binding site" evidence="8">
    <location>
        <position position="41"/>
    </location>
    <ligand>
        <name>Mg(2+)</name>
        <dbReference type="ChEBI" id="CHEBI:18420"/>
    </ligand>
</feature>